<feature type="region of interest" description="Disordered" evidence="11">
    <location>
        <begin position="53"/>
        <end position="84"/>
    </location>
</feature>
<evidence type="ECO:0000256" key="8">
    <source>
        <dbReference type="ARBA" id="ARBA00023212"/>
    </source>
</evidence>
<dbReference type="PANTHER" id="PTHR16795">
    <property type="entry name" value="LIMBIN/ELLIS-VAN CREVELD PROTEIN"/>
    <property type="match status" value="1"/>
</dbReference>
<dbReference type="InterPro" id="IPR029253">
    <property type="entry name" value="CYTL1"/>
</dbReference>
<dbReference type="GO" id="GO:0007224">
    <property type="term" value="P:smoothened signaling pathway"/>
    <property type="evidence" value="ECO:0007669"/>
    <property type="project" value="InterPro"/>
</dbReference>
<feature type="region of interest" description="Disordered" evidence="11">
    <location>
        <begin position="1040"/>
        <end position="1074"/>
    </location>
</feature>
<keyword evidence="8" id="KW-0206">Cytoskeleton</keyword>
<sequence length="1496" mass="168483">MFRGHLIVERLTIWSFFLNIEVSGLFSPSLSCPSSCHGVAVLGASVDRAGRNGTSLGSSWHSSPPPYSGNHGSTCSVHPKQHDPGGTPADLNLLRIEGAMEFSGPMMSFGGSPLSSSAPAGPWGHSVYSSFTYVSSVLHLRGSRSTLTRHGPRHPLPQVQNVAPPSSFGVKFHKCAQVKVDSNPPQLTFFLLIHNLSPMGGTNLSQVAIRDSISGIVPLKTEGRVVERGYQTFAIDSLLAGSQVVVNYTAHIRNHKSEILDLPAFLTFSNASQNDVSMFGPLTANLTLRVNSTDMIYPNHGVHFAGFVAGFLVTLVLMSLGFLGMNLTGPGSRLNLLVQKRNRGDPDPEYADCNMSETVKDEATFEDKMVDVMVLEDLQNMYQALENLEMSSLLHATNNLEATRIQIYKDVMSCLLGGLRSKGQASTQAQQRLLSVLHGQLLGMEGRLKEERGVRMAALAGQCNLETREEMEAEHRREAAEKAQAELLCQHADQQELLQCSVLLEKFHKLSQNRLQRILLVRHEEASAKVQRQITEWRRMELHKIFLEELEESTKMGELDKDTAKNLQQEYFTFQDQLEDVLDVVLANQRYVLAERSAQRKFLVHSLHSLNSLISDTFSSSSSNLDSWFTDIRRGSIIPAEQIDQLQEKAQKELLMVRQRMDETLNQERRAMRCSLIKKRRELISDMVRVHKQRQRDLSAMSKGVEEKIELAQHLRCWQNLLTAHSFELAELINNLDEEAAADIRKVAMRVIQGAIADIRSIQPSAAQALQTLLPPGRKHPQLQVESEVGTGQATGQGTSALLQGQERLHQEGKAALRTLSCTREALQEAMEKELQEQRELRARCRDFFRCLCLSQLTLSEDERLRMELEFQKCLSVIDRCLVLPHAVSRTKIHIALDTWRKESEEQMTNVQSKGKTVEVRKKADTSDLLLFQKRLQDRIQLFEKEKEMESGMMNEVLEEMQREREDDLRSQADSLAIQMAAIQYQKAEKWSKVLETSKAMLTLQSLLIQQLREREKLEEQDMTLSIHSHCLGLEEAEEQLQKERTELDSQQTSEPGRALSKIHQDIPEGEEDSQRGVVFQLQSDCRMASILHEALHKCEQVITLMAESFQLMTANNQGKEDLKEQMELKRLYENCDQDLELVSQLVKQSQVSIEVVLEALRLLLPTLPESELLSITDTLCPKQHPGAASREHEPSGCAGEQSRDLPLRLRTDVLQSNPPSMPGGTAEAERLQQKRQSLMEKLLPRSHPLLPRGAAPSLAEDKGKQTRLIKAQQPLSEAAMAVRPLQSPGPDTARAEPNSTAEQNVTPASACTSPATAERLFVFRDLPESCDRKACPRLWLQWFAQRLADMALGLAALLFSLGLVLRADCAPPTCYSRALSLSKELMTLLDKIHNYHRTKTCAEVLPTIFLDVHNSCITNKLRDFLYVVLNHPNQPCRERPRMVMLKRKMQNLYTIITRVCFRDLVFFTDDCNAIDTGHSSPHYGDDRLQLLQEER</sequence>
<dbReference type="InterPro" id="IPR026501">
    <property type="entry name" value="Limbin/EVC"/>
</dbReference>
<dbReference type="GO" id="GO:0098797">
    <property type="term" value="C:plasma membrane protein complex"/>
    <property type="evidence" value="ECO:0007669"/>
    <property type="project" value="TreeGrafter"/>
</dbReference>
<keyword evidence="7 12" id="KW-0472">Membrane</keyword>
<evidence type="ECO:0000256" key="12">
    <source>
        <dbReference type="SAM" id="Phobius"/>
    </source>
</evidence>
<organism evidence="13 14">
    <name type="scientific">Menidia menidia</name>
    <name type="common">Atlantic silverside</name>
    <dbReference type="NCBI Taxonomy" id="238744"/>
    <lineage>
        <taxon>Eukaryota</taxon>
        <taxon>Metazoa</taxon>
        <taxon>Chordata</taxon>
        <taxon>Craniata</taxon>
        <taxon>Vertebrata</taxon>
        <taxon>Euteleostomi</taxon>
        <taxon>Actinopterygii</taxon>
        <taxon>Neopterygii</taxon>
        <taxon>Teleostei</taxon>
        <taxon>Neoteleostei</taxon>
        <taxon>Acanthomorphata</taxon>
        <taxon>Ovalentaria</taxon>
        <taxon>Atherinomorphae</taxon>
        <taxon>Atheriniformes</taxon>
        <taxon>Atherinopsidae</taxon>
        <taxon>Menidiinae</taxon>
        <taxon>Menidia</taxon>
    </lineage>
</organism>
<dbReference type="EMBL" id="CAJRST010033334">
    <property type="protein sequence ID" value="CAG5983070.1"/>
    <property type="molecule type" value="Genomic_DNA"/>
</dbReference>
<reference evidence="13" key="1">
    <citation type="submission" date="2021-05" db="EMBL/GenBank/DDBJ databases">
        <authorList>
            <person name="Tigano A."/>
        </authorList>
    </citation>
    <scope>NUCLEOTIDE SEQUENCE</scope>
</reference>
<dbReference type="Pfam" id="PF12297">
    <property type="entry name" value="EVC2_like"/>
    <property type="match status" value="1"/>
</dbReference>
<evidence type="ECO:0000256" key="10">
    <source>
        <dbReference type="SAM" id="Coils"/>
    </source>
</evidence>
<accession>A0A8S4BDA5</accession>
<keyword evidence="9" id="KW-0966">Cell projection</keyword>
<feature type="region of interest" description="Disordered" evidence="11">
    <location>
        <begin position="1244"/>
        <end position="1266"/>
    </location>
</feature>
<comment type="subcellular location">
    <subcellularLocation>
        <location evidence="2">Cell membrane</location>
        <topology evidence="2">Single-pass membrane protein</topology>
    </subcellularLocation>
    <subcellularLocation>
        <location evidence="1">Cytoplasm</location>
        <location evidence="1">Cytoskeleton</location>
        <location evidence="1">Cilium basal body</location>
    </subcellularLocation>
</comment>
<keyword evidence="14" id="KW-1185">Reference proteome</keyword>
<dbReference type="Pfam" id="PF15153">
    <property type="entry name" value="CYTL1"/>
    <property type="match status" value="1"/>
</dbReference>
<evidence type="ECO:0000256" key="7">
    <source>
        <dbReference type="ARBA" id="ARBA00023136"/>
    </source>
</evidence>
<protein>
    <submittedName>
        <fullName evidence="13">(Atlantic silverside) hypothetical protein</fullName>
    </submittedName>
</protein>
<feature type="region of interest" description="Disordered" evidence="11">
    <location>
        <begin position="1183"/>
        <end position="1204"/>
    </location>
</feature>
<evidence type="ECO:0000256" key="5">
    <source>
        <dbReference type="ARBA" id="ARBA00022692"/>
    </source>
</evidence>
<keyword evidence="3" id="KW-1003">Cell membrane</keyword>
<name>A0A8S4BDA5_9TELE</name>
<evidence type="ECO:0000313" key="14">
    <source>
        <dbReference type="Proteomes" id="UP000677803"/>
    </source>
</evidence>
<proteinExistence type="predicted"/>
<feature type="coiled-coil region" evidence="10">
    <location>
        <begin position="817"/>
        <end position="844"/>
    </location>
</feature>
<evidence type="ECO:0000256" key="11">
    <source>
        <dbReference type="SAM" id="MobiDB-lite"/>
    </source>
</evidence>
<evidence type="ECO:0000256" key="3">
    <source>
        <dbReference type="ARBA" id="ARBA00022475"/>
    </source>
</evidence>
<dbReference type="Proteomes" id="UP000677803">
    <property type="component" value="Unassembled WGS sequence"/>
</dbReference>
<dbReference type="PANTHER" id="PTHR16795:SF14">
    <property type="entry name" value="LIMBIN"/>
    <property type="match status" value="1"/>
</dbReference>
<keyword evidence="5 12" id="KW-0812">Transmembrane</keyword>
<evidence type="ECO:0000256" key="4">
    <source>
        <dbReference type="ARBA" id="ARBA00022490"/>
    </source>
</evidence>
<keyword evidence="4" id="KW-0963">Cytoplasm</keyword>
<evidence type="ECO:0000256" key="6">
    <source>
        <dbReference type="ARBA" id="ARBA00022989"/>
    </source>
</evidence>
<dbReference type="OrthoDB" id="8852462at2759"/>
<evidence type="ECO:0000256" key="2">
    <source>
        <dbReference type="ARBA" id="ARBA00004162"/>
    </source>
</evidence>
<dbReference type="GO" id="GO:0060170">
    <property type="term" value="C:ciliary membrane"/>
    <property type="evidence" value="ECO:0007669"/>
    <property type="project" value="TreeGrafter"/>
</dbReference>
<evidence type="ECO:0000256" key="9">
    <source>
        <dbReference type="ARBA" id="ARBA00023273"/>
    </source>
</evidence>
<feature type="transmembrane region" description="Helical" evidence="12">
    <location>
        <begin position="302"/>
        <end position="323"/>
    </location>
</feature>
<evidence type="ECO:0000313" key="13">
    <source>
        <dbReference type="EMBL" id="CAG5983070.1"/>
    </source>
</evidence>
<dbReference type="InterPro" id="IPR022076">
    <property type="entry name" value="Limbin"/>
</dbReference>
<keyword evidence="6 12" id="KW-1133">Transmembrane helix</keyword>
<comment type="caution">
    <text evidence="13">The sequence shown here is derived from an EMBL/GenBank/DDBJ whole genome shotgun (WGS) entry which is preliminary data.</text>
</comment>
<keyword evidence="10" id="KW-0175">Coiled coil</keyword>
<gene>
    <name evidence="13" type="ORF">MMEN_LOCUS16594</name>
</gene>
<evidence type="ECO:0000256" key="1">
    <source>
        <dbReference type="ARBA" id="ARBA00004120"/>
    </source>
</evidence>
<feature type="compositionally biased region" description="Polar residues" evidence="11">
    <location>
        <begin position="53"/>
        <end position="62"/>
    </location>
</feature>
<feature type="region of interest" description="Disordered" evidence="11">
    <location>
        <begin position="1285"/>
        <end position="1310"/>
    </location>
</feature>